<proteinExistence type="predicted"/>
<dbReference type="RefSeq" id="WP_133820989.1">
    <property type="nucleotide sequence ID" value="NZ_SNZH01000017.1"/>
</dbReference>
<gene>
    <name evidence="1" type="ORF">DFR29_11738</name>
</gene>
<protein>
    <submittedName>
        <fullName evidence="1">Uncharacterized protein</fullName>
    </submittedName>
</protein>
<dbReference type="Proteomes" id="UP000295293">
    <property type="component" value="Unassembled WGS sequence"/>
</dbReference>
<dbReference type="AlphaFoldDB" id="A0A4R6YNP4"/>
<dbReference type="EMBL" id="SNZH01000017">
    <property type="protein sequence ID" value="TDR39134.1"/>
    <property type="molecule type" value="Genomic_DNA"/>
</dbReference>
<sequence length="226" mass="24087">MLAVTALNAALEQAAGSARSHYGDLQFMHAMAAYEGEPAGATQHNMRIWAQFLWGVASGAIATDINLREVDVPGFAGFFPGEMTATNLFATGIVEARQHLREVALGVLLHMVQDSYSLAHASRRDSSGASCPGFAGIEAPGRIEEFHSYAHQNSARHDDSDTANALTRHVLQDTPSVVAVSRQLIGLWRQGRSWNDVAPYIDCVLAVVDPNAPASAGGYVDSPGSK</sequence>
<evidence type="ECO:0000313" key="1">
    <source>
        <dbReference type="EMBL" id="TDR39134.1"/>
    </source>
</evidence>
<accession>A0A4R6YNP4</accession>
<organism evidence="1 2">
    <name type="scientific">Tahibacter aquaticus</name>
    <dbReference type="NCBI Taxonomy" id="520092"/>
    <lineage>
        <taxon>Bacteria</taxon>
        <taxon>Pseudomonadati</taxon>
        <taxon>Pseudomonadota</taxon>
        <taxon>Gammaproteobacteria</taxon>
        <taxon>Lysobacterales</taxon>
        <taxon>Rhodanobacteraceae</taxon>
        <taxon>Tahibacter</taxon>
    </lineage>
</organism>
<keyword evidence="2" id="KW-1185">Reference proteome</keyword>
<reference evidence="1 2" key="1">
    <citation type="submission" date="2019-03" db="EMBL/GenBank/DDBJ databases">
        <title>Genomic Encyclopedia of Type Strains, Phase IV (KMG-IV): sequencing the most valuable type-strain genomes for metagenomic binning, comparative biology and taxonomic classification.</title>
        <authorList>
            <person name="Goeker M."/>
        </authorList>
    </citation>
    <scope>NUCLEOTIDE SEQUENCE [LARGE SCALE GENOMIC DNA]</scope>
    <source>
        <strain evidence="1 2">DSM 21667</strain>
    </source>
</reference>
<comment type="caution">
    <text evidence="1">The sequence shown here is derived from an EMBL/GenBank/DDBJ whole genome shotgun (WGS) entry which is preliminary data.</text>
</comment>
<evidence type="ECO:0000313" key="2">
    <source>
        <dbReference type="Proteomes" id="UP000295293"/>
    </source>
</evidence>
<name>A0A4R6YNP4_9GAMM</name>
<dbReference type="OrthoDB" id="7605324at2"/>